<proteinExistence type="predicted"/>
<keyword evidence="4" id="KW-1185">Reference proteome</keyword>
<evidence type="ECO:0000313" key="4">
    <source>
        <dbReference type="Proteomes" id="UP000789342"/>
    </source>
</evidence>
<dbReference type="Pfam" id="PF20776">
    <property type="entry name" value="SLS1_N"/>
    <property type="match status" value="1"/>
</dbReference>
<comment type="caution">
    <text evidence="3">The sequence shown here is derived from an EMBL/GenBank/DDBJ whole genome shotgun (WGS) entry which is preliminary data.</text>
</comment>
<accession>A0A9N9JPC8</accession>
<evidence type="ECO:0000259" key="2">
    <source>
        <dbReference type="Pfam" id="PF20776"/>
    </source>
</evidence>
<reference evidence="3" key="1">
    <citation type="submission" date="2021-06" db="EMBL/GenBank/DDBJ databases">
        <authorList>
            <person name="Kallberg Y."/>
            <person name="Tangrot J."/>
            <person name="Rosling A."/>
        </authorList>
    </citation>
    <scope>NUCLEOTIDE SEQUENCE</scope>
    <source>
        <strain evidence="3">CL551</strain>
    </source>
</reference>
<name>A0A9N9JPC8_9GLOM</name>
<dbReference type="EMBL" id="CAJVPV010058925">
    <property type="protein sequence ID" value="CAG8788365.1"/>
    <property type="molecule type" value="Genomic_DNA"/>
</dbReference>
<protein>
    <submittedName>
        <fullName evidence="3">9360_t:CDS:1</fullName>
    </submittedName>
</protein>
<dbReference type="Proteomes" id="UP000789342">
    <property type="component" value="Unassembled WGS sequence"/>
</dbReference>
<sequence length="179" mass="20965">WSRQLFGRNLTFPFITTNHLMRVNLRTLSTRYQNCKSAPSVGDPNKEFKENSSKTKRKGKKNKELVEELEKHDVTDKTSKILLEELWTHKTLAEKLSLKPPSPVGCWQDIEAYKPKVKSLNIEEYKKLHSRINRGFVVEQIREFLKNHGQPSKGNKDIMVDDIIQKIWEVPKPIEILQE</sequence>
<gene>
    <name evidence="3" type="ORF">AMORRO_LOCUS17923</name>
</gene>
<feature type="non-terminal residue" evidence="3">
    <location>
        <position position="179"/>
    </location>
</feature>
<evidence type="ECO:0000313" key="3">
    <source>
        <dbReference type="EMBL" id="CAG8788365.1"/>
    </source>
</evidence>
<feature type="compositionally biased region" description="Basic and acidic residues" evidence="1">
    <location>
        <begin position="44"/>
        <end position="53"/>
    </location>
</feature>
<feature type="region of interest" description="Disordered" evidence="1">
    <location>
        <begin position="36"/>
        <end position="63"/>
    </location>
</feature>
<organism evidence="3 4">
    <name type="scientific">Acaulospora morrowiae</name>
    <dbReference type="NCBI Taxonomy" id="94023"/>
    <lineage>
        <taxon>Eukaryota</taxon>
        <taxon>Fungi</taxon>
        <taxon>Fungi incertae sedis</taxon>
        <taxon>Mucoromycota</taxon>
        <taxon>Glomeromycotina</taxon>
        <taxon>Glomeromycetes</taxon>
        <taxon>Diversisporales</taxon>
        <taxon>Acaulosporaceae</taxon>
        <taxon>Acaulospora</taxon>
    </lineage>
</organism>
<feature type="non-terminal residue" evidence="3">
    <location>
        <position position="1"/>
    </location>
</feature>
<dbReference type="InterPro" id="IPR048400">
    <property type="entry name" value="SLS1_N"/>
</dbReference>
<feature type="domain" description="SLS1 N-terminal" evidence="2">
    <location>
        <begin position="106"/>
        <end position="170"/>
    </location>
</feature>
<evidence type="ECO:0000256" key="1">
    <source>
        <dbReference type="SAM" id="MobiDB-lite"/>
    </source>
</evidence>
<dbReference type="AlphaFoldDB" id="A0A9N9JPC8"/>